<dbReference type="PANTHER" id="PTHR32309:SF13">
    <property type="entry name" value="FERRIC ENTEROBACTIN TRANSPORT PROTEIN FEPE"/>
    <property type="match status" value="1"/>
</dbReference>
<evidence type="ECO:0000256" key="3">
    <source>
        <dbReference type="ARBA" id="ARBA00022475"/>
    </source>
</evidence>
<evidence type="ECO:0000313" key="11">
    <source>
        <dbReference type="EMBL" id="SDF64494.1"/>
    </source>
</evidence>
<dbReference type="RefSeq" id="WP_091058363.1">
    <property type="nucleotide sequence ID" value="NZ_FNCF01000001.1"/>
</dbReference>
<evidence type="ECO:0000313" key="12">
    <source>
        <dbReference type="Proteomes" id="UP000198863"/>
    </source>
</evidence>
<evidence type="ECO:0000259" key="10">
    <source>
        <dbReference type="Pfam" id="PF02706"/>
    </source>
</evidence>
<name>A0A1G7MRZ7_9ACTN</name>
<keyword evidence="5" id="KW-0547">Nucleotide-binding</keyword>
<keyword evidence="7 9" id="KW-1133">Transmembrane helix</keyword>
<dbReference type="Pfam" id="PF02706">
    <property type="entry name" value="Wzz"/>
    <property type="match status" value="1"/>
</dbReference>
<dbReference type="EMBL" id="FNCF01000001">
    <property type="protein sequence ID" value="SDF64494.1"/>
    <property type="molecule type" value="Genomic_DNA"/>
</dbReference>
<evidence type="ECO:0000256" key="5">
    <source>
        <dbReference type="ARBA" id="ARBA00022741"/>
    </source>
</evidence>
<accession>A0A1G7MRZ7</accession>
<keyword evidence="11" id="KW-0808">Transferase</keyword>
<dbReference type="InterPro" id="IPR050445">
    <property type="entry name" value="Bact_polysacc_biosynth/exp"/>
</dbReference>
<feature type="transmembrane region" description="Helical" evidence="9">
    <location>
        <begin position="12"/>
        <end position="34"/>
    </location>
</feature>
<dbReference type="CDD" id="cd05387">
    <property type="entry name" value="BY-kinase"/>
    <property type="match status" value="1"/>
</dbReference>
<sequence>MELNEVLRALRSGWWFLLVGALVGPGLALGVSLLQTPMYVSNTQLFVSATEVVSTSDAFQGSQLSAQRVASYARLLQGEDLASRVVDDLDLSVTPATLAQRISAVPVVDTVLIDVSVEDPSPRQAQRIAEAVGVEFSNLVDELEATGETGAAPPVRVTVTDRPNLPDSADSPKIARNLAIGLAGGLFLGAAVSILRLRLDRTVRDAEDASALSGSPVIGVIVRDEALAAQHTIERNGVGRSAEGYRQLRTNLQFLNIDEPPKVIMVSSAVPSEGKTTLAVNLALSLVEAGRSVTLIEADLRRPRVTRYLGMVGGVGLTNILTGSAAVEDVEQPYGDGDLTVIAAGPTPPNPSELLSSSHMFSLIDDLRVKNDFVLLDAPPLLPVADASGLAVLVDGVVLSLRYGSTTKEQLAQTQATLGRVGAKTLGIVLNIVPPKAEVTSAYGYGYNYGYDPDPTAPTTS</sequence>
<keyword evidence="3" id="KW-1003">Cell membrane</keyword>
<proteinExistence type="inferred from homology"/>
<dbReference type="NCBIfam" id="TIGR01007">
    <property type="entry name" value="eps_fam"/>
    <property type="match status" value="1"/>
</dbReference>
<keyword evidence="4 9" id="KW-0812">Transmembrane</keyword>
<organism evidence="11 12">
    <name type="scientific">Klenkia brasiliensis</name>
    <dbReference type="NCBI Taxonomy" id="333142"/>
    <lineage>
        <taxon>Bacteria</taxon>
        <taxon>Bacillati</taxon>
        <taxon>Actinomycetota</taxon>
        <taxon>Actinomycetes</taxon>
        <taxon>Geodermatophilales</taxon>
        <taxon>Geodermatophilaceae</taxon>
        <taxon>Klenkia</taxon>
    </lineage>
</organism>
<gene>
    <name evidence="11" type="ORF">SAMN05660324_0761</name>
</gene>
<protein>
    <submittedName>
        <fullName evidence="11">Receptor protein-tyrosine kinase</fullName>
    </submittedName>
</protein>
<evidence type="ECO:0000256" key="4">
    <source>
        <dbReference type="ARBA" id="ARBA00022692"/>
    </source>
</evidence>
<keyword evidence="12" id="KW-1185">Reference proteome</keyword>
<dbReference type="SUPFAM" id="SSF52540">
    <property type="entry name" value="P-loop containing nucleoside triphosphate hydrolases"/>
    <property type="match status" value="1"/>
</dbReference>
<dbReference type="Gene3D" id="3.40.50.300">
    <property type="entry name" value="P-loop containing nucleotide triphosphate hydrolases"/>
    <property type="match status" value="1"/>
</dbReference>
<dbReference type="PANTHER" id="PTHR32309">
    <property type="entry name" value="TYROSINE-PROTEIN KINASE"/>
    <property type="match status" value="1"/>
</dbReference>
<comment type="subcellular location">
    <subcellularLocation>
        <location evidence="1">Cell membrane</location>
        <topology evidence="1">Multi-pass membrane protein</topology>
    </subcellularLocation>
</comment>
<keyword evidence="11" id="KW-0418">Kinase</keyword>
<keyword evidence="8 9" id="KW-0472">Membrane</keyword>
<evidence type="ECO:0000256" key="6">
    <source>
        <dbReference type="ARBA" id="ARBA00022840"/>
    </source>
</evidence>
<dbReference type="Proteomes" id="UP000198863">
    <property type="component" value="Unassembled WGS sequence"/>
</dbReference>
<evidence type="ECO:0000256" key="2">
    <source>
        <dbReference type="ARBA" id="ARBA00006683"/>
    </source>
</evidence>
<dbReference type="GO" id="GO:0005886">
    <property type="term" value="C:plasma membrane"/>
    <property type="evidence" value="ECO:0007669"/>
    <property type="project" value="UniProtKB-SubCell"/>
</dbReference>
<keyword evidence="11" id="KW-0829">Tyrosine-protein kinase</keyword>
<feature type="domain" description="Polysaccharide chain length determinant N-terminal" evidence="10">
    <location>
        <begin position="2"/>
        <end position="89"/>
    </location>
</feature>
<evidence type="ECO:0000256" key="8">
    <source>
        <dbReference type="ARBA" id="ARBA00023136"/>
    </source>
</evidence>
<evidence type="ECO:0000256" key="9">
    <source>
        <dbReference type="SAM" id="Phobius"/>
    </source>
</evidence>
<dbReference type="OrthoDB" id="9812433at2"/>
<comment type="similarity">
    <text evidence="2">Belongs to the CpsC/CapA family.</text>
</comment>
<keyword evidence="11" id="KW-0675">Receptor</keyword>
<evidence type="ECO:0000256" key="1">
    <source>
        <dbReference type="ARBA" id="ARBA00004651"/>
    </source>
</evidence>
<keyword evidence="6" id="KW-0067">ATP-binding</keyword>
<dbReference type="GO" id="GO:0005524">
    <property type="term" value="F:ATP binding"/>
    <property type="evidence" value="ECO:0007669"/>
    <property type="project" value="UniProtKB-KW"/>
</dbReference>
<dbReference type="InterPro" id="IPR005702">
    <property type="entry name" value="Wzc-like_C"/>
</dbReference>
<dbReference type="GO" id="GO:0004713">
    <property type="term" value="F:protein tyrosine kinase activity"/>
    <property type="evidence" value="ECO:0007669"/>
    <property type="project" value="UniProtKB-KW"/>
</dbReference>
<dbReference type="InterPro" id="IPR027417">
    <property type="entry name" value="P-loop_NTPase"/>
</dbReference>
<dbReference type="AlphaFoldDB" id="A0A1G7MRZ7"/>
<dbReference type="InterPro" id="IPR003856">
    <property type="entry name" value="LPS_length_determ_N"/>
</dbReference>
<reference evidence="12" key="1">
    <citation type="submission" date="2016-10" db="EMBL/GenBank/DDBJ databases">
        <authorList>
            <person name="Varghese N."/>
            <person name="Submissions S."/>
        </authorList>
    </citation>
    <scope>NUCLEOTIDE SEQUENCE [LARGE SCALE GENOMIC DNA]</scope>
    <source>
        <strain evidence="12">DSM 44526</strain>
    </source>
</reference>
<evidence type="ECO:0000256" key="7">
    <source>
        <dbReference type="ARBA" id="ARBA00022989"/>
    </source>
</evidence>